<feature type="transmembrane region" description="Helical" evidence="11">
    <location>
        <begin position="114"/>
        <end position="134"/>
    </location>
</feature>
<keyword evidence="4 11" id="KW-0138">CF(0)</keyword>
<feature type="transmembrane region" description="Helical" evidence="11">
    <location>
        <begin position="143"/>
        <end position="166"/>
    </location>
</feature>
<dbReference type="GO" id="GO:0045259">
    <property type="term" value="C:proton-transporting ATP synthase complex"/>
    <property type="evidence" value="ECO:0007669"/>
    <property type="project" value="UniProtKB-KW"/>
</dbReference>
<dbReference type="Proteomes" id="UP000282211">
    <property type="component" value="Unassembled WGS sequence"/>
</dbReference>
<evidence type="ECO:0000256" key="1">
    <source>
        <dbReference type="ARBA" id="ARBA00004141"/>
    </source>
</evidence>
<dbReference type="InterPro" id="IPR023011">
    <property type="entry name" value="ATP_synth_F0_asu_AS"/>
</dbReference>
<dbReference type="PANTHER" id="PTHR11410:SF0">
    <property type="entry name" value="ATP SYNTHASE SUBUNIT A"/>
    <property type="match status" value="1"/>
</dbReference>
<comment type="caution">
    <text evidence="13">The sequence shown here is derived from an EMBL/GenBank/DDBJ whole genome shotgun (WGS) entry which is preliminary data.</text>
</comment>
<name>A0A420WIX0_9PROT</name>
<keyword evidence="11" id="KW-1003">Cell membrane</keyword>
<dbReference type="SUPFAM" id="SSF81336">
    <property type="entry name" value="F1F0 ATP synthase subunit A"/>
    <property type="match status" value="1"/>
</dbReference>
<feature type="transmembrane region" description="Helical" evidence="11">
    <location>
        <begin position="217"/>
        <end position="242"/>
    </location>
</feature>
<dbReference type="InParanoid" id="A0A420WIX0"/>
<dbReference type="PROSITE" id="PS00449">
    <property type="entry name" value="ATPASE_A"/>
    <property type="match status" value="1"/>
</dbReference>
<protein>
    <recommendedName>
        <fullName evidence="11 12">ATP synthase subunit a</fullName>
    </recommendedName>
    <alternativeName>
        <fullName evidence="11">ATP synthase F0 sector subunit a</fullName>
    </alternativeName>
    <alternativeName>
        <fullName evidence="11">F-ATPase subunit 6</fullName>
    </alternativeName>
</protein>
<evidence type="ECO:0000256" key="2">
    <source>
        <dbReference type="ARBA" id="ARBA00006810"/>
    </source>
</evidence>
<evidence type="ECO:0000256" key="6">
    <source>
        <dbReference type="ARBA" id="ARBA00022781"/>
    </source>
</evidence>
<gene>
    <name evidence="11" type="primary">atpB</name>
    <name evidence="13" type="ORF">DES40_0278</name>
</gene>
<accession>A0A420WIX0</accession>
<comment type="subcellular location">
    <subcellularLocation>
        <location evidence="11 12">Cell membrane</location>
        <topology evidence="11 12">Multi-pass membrane protein</topology>
    </subcellularLocation>
    <subcellularLocation>
        <location evidence="1">Membrane</location>
        <topology evidence="1">Multi-pass membrane protein</topology>
    </subcellularLocation>
</comment>
<proteinExistence type="inferred from homology"/>
<dbReference type="InterPro" id="IPR035908">
    <property type="entry name" value="F0_ATP_A_sf"/>
</dbReference>
<keyword evidence="10 11" id="KW-0066">ATP synthesis</keyword>
<evidence type="ECO:0000313" key="13">
    <source>
        <dbReference type="EMBL" id="RKQ70971.1"/>
    </source>
</evidence>
<evidence type="ECO:0000256" key="10">
    <source>
        <dbReference type="ARBA" id="ARBA00023310"/>
    </source>
</evidence>
<dbReference type="Pfam" id="PF00119">
    <property type="entry name" value="ATP-synt_A"/>
    <property type="match status" value="1"/>
</dbReference>
<evidence type="ECO:0000256" key="9">
    <source>
        <dbReference type="ARBA" id="ARBA00023136"/>
    </source>
</evidence>
<evidence type="ECO:0000256" key="4">
    <source>
        <dbReference type="ARBA" id="ARBA00022547"/>
    </source>
</evidence>
<evidence type="ECO:0000313" key="14">
    <source>
        <dbReference type="Proteomes" id="UP000282211"/>
    </source>
</evidence>
<evidence type="ECO:0000256" key="12">
    <source>
        <dbReference type="RuleBase" id="RU000483"/>
    </source>
</evidence>
<keyword evidence="8 11" id="KW-0406">Ion transport</keyword>
<feature type="transmembrane region" description="Helical" evidence="11">
    <location>
        <begin position="186"/>
        <end position="210"/>
    </location>
</feature>
<evidence type="ECO:0000256" key="5">
    <source>
        <dbReference type="ARBA" id="ARBA00022692"/>
    </source>
</evidence>
<dbReference type="GO" id="GO:0005886">
    <property type="term" value="C:plasma membrane"/>
    <property type="evidence" value="ECO:0007669"/>
    <property type="project" value="UniProtKB-SubCell"/>
</dbReference>
<keyword evidence="9 11" id="KW-0472">Membrane</keyword>
<dbReference type="NCBIfam" id="NF004482">
    <property type="entry name" value="PRK05815.2-4"/>
    <property type="match status" value="1"/>
</dbReference>
<dbReference type="GO" id="GO:0046933">
    <property type="term" value="F:proton-transporting ATP synthase activity, rotational mechanism"/>
    <property type="evidence" value="ECO:0007669"/>
    <property type="project" value="UniProtKB-UniRule"/>
</dbReference>
<keyword evidence="3 11" id="KW-0813">Transport</keyword>
<evidence type="ECO:0000256" key="3">
    <source>
        <dbReference type="ARBA" id="ARBA00022448"/>
    </source>
</evidence>
<comment type="similarity">
    <text evidence="2 11 12">Belongs to the ATPase A chain family.</text>
</comment>
<evidence type="ECO:0000256" key="11">
    <source>
        <dbReference type="HAMAP-Rule" id="MF_01393"/>
    </source>
</evidence>
<dbReference type="InterPro" id="IPR045083">
    <property type="entry name" value="ATP_synth_F0_asu_bact/mt"/>
</dbReference>
<dbReference type="AlphaFoldDB" id="A0A420WIX0"/>
<reference evidence="13 14" key="1">
    <citation type="submission" date="2018-10" db="EMBL/GenBank/DDBJ databases">
        <title>Genomic Encyclopedia of Type Strains, Phase IV (KMG-IV): sequencing the most valuable type-strain genomes for metagenomic binning, comparative biology and taxonomic classification.</title>
        <authorList>
            <person name="Goeker M."/>
        </authorList>
    </citation>
    <scope>NUCLEOTIDE SEQUENCE [LARGE SCALE GENOMIC DNA]</scope>
    <source>
        <strain evidence="13 14">DSM 22008</strain>
    </source>
</reference>
<dbReference type="NCBIfam" id="TIGR01131">
    <property type="entry name" value="ATP_synt_6_or_A"/>
    <property type="match status" value="1"/>
</dbReference>
<evidence type="ECO:0000256" key="8">
    <source>
        <dbReference type="ARBA" id="ARBA00023065"/>
    </source>
</evidence>
<dbReference type="CDD" id="cd00310">
    <property type="entry name" value="ATP-synt_Fo_a_6"/>
    <property type="match status" value="1"/>
</dbReference>
<dbReference type="EMBL" id="RBII01000001">
    <property type="protein sequence ID" value="RKQ70971.1"/>
    <property type="molecule type" value="Genomic_DNA"/>
</dbReference>
<feature type="transmembrane region" description="Helical" evidence="11">
    <location>
        <begin position="84"/>
        <end position="102"/>
    </location>
</feature>
<dbReference type="Gene3D" id="1.20.120.220">
    <property type="entry name" value="ATP synthase, F0 complex, subunit A"/>
    <property type="match status" value="1"/>
</dbReference>
<sequence>MANDPMQQFEIKKIFDLPDIAGQDLAFTNASLWMVVGGLAIIGFFFLTLKGKLIPGRMQSLGELSYEFIANMVKDTTGPEAMKFFPFVFCLFFFILFANIIGMNPYAFTTTSHLAVTVFLAFFTIALVIIAGIWKNGFKWFKIFAPAGLPLLMYPIIILIEIISFLARPITLSVRLFANMVAGHVILKLFAIFIAFLIGKGGILAGAAIFPIIGTMAIVALEFLVAGLQAFVFAILTCVYLNDVYHVDH</sequence>
<keyword evidence="5 11" id="KW-0812">Transmembrane</keyword>
<keyword evidence="6 11" id="KW-0375">Hydrogen ion transport</keyword>
<dbReference type="FunCoup" id="A0A420WIX0">
    <property type="interactions" value="318"/>
</dbReference>
<keyword evidence="14" id="KW-1185">Reference proteome</keyword>
<organism evidence="13 14">
    <name type="scientific">Litorimonas taeanensis</name>
    <dbReference type="NCBI Taxonomy" id="568099"/>
    <lineage>
        <taxon>Bacteria</taxon>
        <taxon>Pseudomonadati</taxon>
        <taxon>Pseudomonadota</taxon>
        <taxon>Alphaproteobacteria</taxon>
        <taxon>Maricaulales</taxon>
        <taxon>Robiginitomaculaceae</taxon>
    </lineage>
</organism>
<dbReference type="PANTHER" id="PTHR11410">
    <property type="entry name" value="ATP SYNTHASE SUBUNIT A"/>
    <property type="match status" value="1"/>
</dbReference>
<dbReference type="InterPro" id="IPR000568">
    <property type="entry name" value="ATP_synth_F0_asu"/>
</dbReference>
<dbReference type="RefSeq" id="WP_170144831.1">
    <property type="nucleotide sequence ID" value="NZ_RBII01000001.1"/>
</dbReference>
<comment type="function">
    <text evidence="11 12">Key component of the proton channel; it plays a direct role in the translocation of protons across the membrane.</text>
</comment>
<dbReference type="HAMAP" id="MF_01393">
    <property type="entry name" value="ATP_synth_a_bact"/>
    <property type="match status" value="1"/>
</dbReference>
<dbReference type="PRINTS" id="PR00123">
    <property type="entry name" value="ATPASEA"/>
</dbReference>
<feature type="transmembrane region" description="Helical" evidence="11">
    <location>
        <begin position="30"/>
        <end position="49"/>
    </location>
</feature>
<keyword evidence="7 11" id="KW-1133">Transmembrane helix</keyword>
<evidence type="ECO:0000256" key="7">
    <source>
        <dbReference type="ARBA" id="ARBA00022989"/>
    </source>
</evidence>